<dbReference type="NCBIfam" id="TIGR00214">
    <property type="entry name" value="lipB"/>
    <property type="match status" value="1"/>
</dbReference>
<comment type="subcellular location">
    <subcellularLocation>
        <location evidence="6">Cytoplasm</location>
    </subcellularLocation>
</comment>
<dbReference type="HAMAP" id="MF_00013">
    <property type="entry name" value="LipB"/>
    <property type="match status" value="1"/>
</dbReference>
<dbReference type="GO" id="GO:0005737">
    <property type="term" value="C:cytoplasm"/>
    <property type="evidence" value="ECO:0007669"/>
    <property type="project" value="UniProtKB-SubCell"/>
</dbReference>
<evidence type="ECO:0000256" key="1">
    <source>
        <dbReference type="ARBA" id="ARBA00004821"/>
    </source>
</evidence>
<evidence type="ECO:0000256" key="6">
    <source>
        <dbReference type="HAMAP-Rule" id="MF_00013"/>
    </source>
</evidence>
<dbReference type="InterPro" id="IPR000544">
    <property type="entry name" value="Octanoyltransferase"/>
</dbReference>
<dbReference type="PANTHER" id="PTHR10993">
    <property type="entry name" value="OCTANOYLTRANSFERASE"/>
    <property type="match status" value="1"/>
</dbReference>
<dbReference type="eggNOG" id="COG0321">
    <property type="taxonomic scope" value="Bacteria"/>
</dbReference>
<protein>
    <recommendedName>
        <fullName evidence="6 7">Octanoyltransferase</fullName>
        <ecNumber evidence="6 7">2.3.1.181</ecNumber>
    </recommendedName>
    <alternativeName>
        <fullName evidence="6">Lipoate-protein ligase B</fullName>
    </alternativeName>
    <alternativeName>
        <fullName evidence="6">Lipoyl/octanoyl transferase</fullName>
    </alternativeName>
    <alternativeName>
        <fullName evidence="6">Octanoyl-[acyl-carrier-protein]-protein N-octanoyltransferase</fullName>
    </alternativeName>
</protein>
<dbReference type="FunFam" id="3.30.930.10:FF:000035">
    <property type="entry name" value="Putative lipoyltransferase 2, mitochondrial"/>
    <property type="match status" value="1"/>
</dbReference>
<dbReference type="NCBIfam" id="NF010925">
    <property type="entry name" value="PRK14345.1"/>
    <property type="match status" value="1"/>
</dbReference>
<keyword evidence="3 6" id="KW-0808">Transferase</keyword>
<dbReference type="SUPFAM" id="SSF55681">
    <property type="entry name" value="Class II aaRS and biotin synthetases"/>
    <property type="match status" value="1"/>
</dbReference>
<feature type="domain" description="BPL/LPL catalytic" evidence="11">
    <location>
        <begin position="43"/>
        <end position="231"/>
    </location>
</feature>
<keyword evidence="4 6" id="KW-0012">Acyltransferase</keyword>
<dbReference type="PIRSF" id="PIRSF016262">
    <property type="entry name" value="LPLase"/>
    <property type="match status" value="1"/>
</dbReference>
<dbReference type="STRING" id="742817.HMPREF9449_01024"/>
<dbReference type="Gene3D" id="3.30.930.10">
    <property type="entry name" value="Bira Bifunctional Protein, Domain 2"/>
    <property type="match status" value="1"/>
</dbReference>
<comment type="miscellaneous">
    <text evidence="6">In the reaction, the free carboxyl group of octanoic acid is attached via an amide linkage to the epsilon-amino group of a specific lysine residue of lipoyl domains of lipoate-dependent enzymes.</text>
</comment>
<evidence type="ECO:0000256" key="10">
    <source>
        <dbReference type="PIRSR" id="PIRSR016262-3"/>
    </source>
</evidence>
<keyword evidence="2 6" id="KW-0963">Cytoplasm</keyword>
<dbReference type="Proteomes" id="UP000004892">
    <property type="component" value="Unassembled WGS sequence"/>
</dbReference>
<feature type="binding site" evidence="6 9">
    <location>
        <begin position="173"/>
        <end position="175"/>
    </location>
    <ligand>
        <name>substrate</name>
    </ligand>
</feature>
<dbReference type="HOGENOM" id="CLU_035168_1_3_10"/>
<dbReference type="EC" id="2.3.1.181" evidence="6 7"/>
<dbReference type="GO" id="GO:0033819">
    <property type="term" value="F:lipoyl(octanoyl) transferase activity"/>
    <property type="evidence" value="ECO:0007669"/>
    <property type="project" value="UniProtKB-EC"/>
</dbReference>
<feature type="active site" description="Acyl-thioester intermediate" evidence="6 8">
    <location>
        <position position="191"/>
    </location>
</feature>
<dbReference type="RefSeq" id="WP_009136172.1">
    <property type="nucleotide sequence ID" value="NZ_JH594596.1"/>
</dbReference>
<comment type="pathway">
    <text evidence="1 6 7">Protein modification; protein lipoylation via endogenous pathway; protein N(6)-(lipoyl)lysine from octanoyl-[acyl-carrier-protein]: step 1/2.</text>
</comment>
<feature type="binding site" evidence="6 9">
    <location>
        <begin position="88"/>
        <end position="95"/>
    </location>
    <ligand>
        <name>substrate</name>
    </ligand>
</feature>
<dbReference type="Pfam" id="PF21948">
    <property type="entry name" value="LplA-B_cat"/>
    <property type="match status" value="1"/>
</dbReference>
<proteinExistence type="inferred from homology"/>
<keyword evidence="13" id="KW-1185">Reference proteome</keyword>
<dbReference type="EMBL" id="ADMC01000016">
    <property type="protein sequence ID" value="EHP48879.1"/>
    <property type="molecule type" value="Genomic_DNA"/>
</dbReference>
<gene>
    <name evidence="6" type="primary">lipB</name>
    <name evidence="12" type="ORF">HMPREF9449_01024</name>
</gene>
<dbReference type="AlphaFoldDB" id="H1DFI8"/>
<dbReference type="UniPathway" id="UPA00538">
    <property type="reaction ID" value="UER00592"/>
</dbReference>
<evidence type="ECO:0000256" key="4">
    <source>
        <dbReference type="ARBA" id="ARBA00023315"/>
    </source>
</evidence>
<feature type="binding site" evidence="6 9">
    <location>
        <begin position="160"/>
        <end position="162"/>
    </location>
    <ligand>
        <name>substrate</name>
    </ligand>
</feature>
<comment type="caution">
    <text evidence="12">The sequence shown here is derived from an EMBL/GenBank/DDBJ whole genome shotgun (WGS) entry which is preliminary data.</text>
</comment>
<dbReference type="InterPro" id="IPR045864">
    <property type="entry name" value="aa-tRNA-synth_II/BPL/LPL"/>
</dbReference>
<dbReference type="InterPro" id="IPR020605">
    <property type="entry name" value="Octanoyltransferase_CS"/>
</dbReference>
<dbReference type="PANTHER" id="PTHR10993:SF12">
    <property type="entry name" value="OCTANOYLTRANSFERASE"/>
    <property type="match status" value="1"/>
</dbReference>
<dbReference type="InterPro" id="IPR004143">
    <property type="entry name" value="BPL_LPL_catalytic"/>
</dbReference>
<dbReference type="GeneID" id="98068615"/>
<organism evidence="12 13">
    <name type="scientific">Odoribacter laneus YIT 12061</name>
    <dbReference type="NCBI Taxonomy" id="742817"/>
    <lineage>
        <taxon>Bacteria</taxon>
        <taxon>Pseudomonadati</taxon>
        <taxon>Bacteroidota</taxon>
        <taxon>Bacteroidia</taxon>
        <taxon>Bacteroidales</taxon>
        <taxon>Odoribacteraceae</taxon>
        <taxon>Odoribacter</taxon>
    </lineage>
</organism>
<comment type="similarity">
    <text evidence="6 7">Belongs to the LipB family.</text>
</comment>
<dbReference type="GO" id="GO:0009249">
    <property type="term" value="P:protein lipoylation"/>
    <property type="evidence" value="ECO:0007669"/>
    <property type="project" value="InterPro"/>
</dbReference>
<comment type="function">
    <text evidence="5 6 7">Catalyzes the transfer of endogenously produced octanoic acid from octanoyl-acyl-carrier-protein onto the lipoyl domains of lipoate-dependent enzymes. Lipoyl-ACP can also act as a substrate although octanoyl-ACP is likely to be the physiological substrate.</text>
</comment>
<accession>H1DFI8</accession>
<evidence type="ECO:0000259" key="11">
    <source>
        <dbReference type="PROSITE" id="PS51733"/>
    </source>
</evidence>
<evidence type="ECO:0000256" key="5">
    <source>
        <dbReference type="ARBA" id="ARBA00024732"/>
    </source>
</evidence>
<dbReference type="PROSITE" id="PS51733">
    <property type="entry name" value="BPL_LPL_CATALYTIC"/>
    <property type="match status" value="1"/>
</dbReference>
<evidence type="ECO:0000313" key="13">
    <source>
        <dbReference type="Proteomes" id="UP000004892"/>
    </source>
</evidence>
<evidence type="ECO:0000256" key="3">
    <source>
        <dbReference type="ARBA" id="ARBA00022679"/>
    </source>
</evidence>
<sequence length="242" mass="27726">METKVKNRREIQYKDLGLSSYRQVWELQEKLLEKVKQKKIEKKGTPNYLLFTEHRPVYTLGKSGHESNMLMNTIQLRAQQAEFIKVDRGGDITFHGPGQLVVYPIIDLENFELGVKEYVYRLEEVVIRTVDKYGFEGKRVEGATGVWLGVGTTAERKICAIGVKCSRYISMHGFALNVNTNLNYFNYIHPCGFVDKGVTSIEKERGGKPVDLEEVKREVLKQFETVFNAEIEPVAGTLEGWE</sequence>
<reference evidence="12 13" key="1">
    <citation type="submission" date="2012-01" db="EMBL/GenBank/DDBJ databases">
        <title>The Genome Sequence of Odoribacter laneus YIT 12061.</title>
        <authorList>
            <consortium name="The Broad Institute Genome Sequencing Platform"/>
            <person name="Earl A."/>
            <person name="Ward D."/>
            <person name="Feldgarden M."/>
            <person name="Gevers D."/>
            <person name="Morotomi M."/>
            <person name="Young S.K."/>
            <person name="Zeng Q."/>
            <person name="Gargeya S."/>
            <person name="Fitzgerald M."/>
            <person name="Haas B."/>
            <person name="Abouelleil A."/>
            <person name="Alvarado L."/>
            <person name="Arachchi H.M."/>
            <person name="Berlin A."/>
            <person name="Chapman S.B."/>
            <person name="Gearin G."/>
            <person name="Goldberg J."/>
            <person name="Griggs A."/>
            <person name="Gujja S."/>
            <person name="Hansen M."/>
            <person name="Heiman D."/>
            <person name="Howarth C."/>
            <person name="Larimer J."/>
            <person name="Lui A."/>
            <person name="MacDonald P.J.P."/>
            <person name="McCowen C."/>
            <person name="Montmayeur A."/>
            <person name="Murphy C."/>
            <person name="Neiman D."/>
            <person name="Pearson M."/>
            <person name="Priest M."/>
            <person name="Roberts A."/>
            <person name="Saif S."/>
            <person name="Shea T."/>
            <person name="Sisk P."/>
            <person name="Stolte C."/>
            <person name="Sykes S."/>
            <person name="Wortman J."/>
            <person name="Nusbaum C."/>
            <person name="Birren B."/>
        </authorList>
    </citation>
    <scope>NUCLEOTIDE SEQUENCE [LARGE SCALE GENOMIC DNA]</scope>
    <source>
        <strain evidence="12 13">YIT 12061</strain>
    </source>
</reference>
<comment type="catalytic activity">
    <reaction evidence="6 7">
        <text>octanoyl-[ACP] + L-lysyl-[protein] = N(6)-octanoyl-L-lysyl-[protein] + holo-[ACP] + H(+)</text>
        <dbReference type="Rhea" id="RHEA:17665"/>
        <dbReference type="Rhea" id="RHEA-COMP:9636"/>
        <dbReference type="Rhea" id="RHEA-COMP:9685"/>
        <dbReference type="Rhea" id="RHEA-COMP:9752"/>
        <dbReference type="Rhea" id="RHEA-COMP:9928"/>
        <dbReference type="ChEBI" id="CHEBI:15378"/>
        <dbReference type="ChEBI" id="CHEBI:29969"/>
        <dbReference type="ChEBI" id="CHEBI:64479"/>
        <dbReference type="ChEBI" id="CHEBI:78463"/>
        <dbReference type="ChEBI" id="CHEBI:78809"/>
        <dbReference type="EC" id="2.3.1.181"/>
    </reaction>
</comment>
<feature type="site" description="Lowers pKa of active site Cys" evidence="6 10">
    <location>
        <position position="157"/>
    </location>
</feature>
<evidence type="ECO:0000313" key="12">
    <source>
        <dbReference type="EMBL" id="EHP48879.1"/>
    </source>
</evidence>
<evidence type="ECO:0000256" key="9">
    <source>
        <dbReference type="PIRSR" id="PIRSR016262-2"/>
    </source>
</evidence>
<dbReference type="PROSITE" id="PS01313">
    <property type="entry name" value="LIPB"/>
    <property type="match status" value="1"/>
</dbReference>
<evidence type="ECO:0000256" key="7">
    <source>
        <dbReference type="PIRNR" id="PIRNR016262"/>
    </source>
</evidence>
<dbReference type="PATRIC" id="fig|742817.3.peg.1084"/>
<dbReference type="CDD" id="cd16444">
    <property type="entry name" value="LipB"/>
    <property type="match status" value="1"/>
</dbReference>
<name>H1DFI8_9BACT</name>
<evidence type="ECO:0000256" key="8">
    <source>
        <dbReference type="PIRSR" id="PIRSR016262-1"/>
    </source>
</evidence>
<evidence type="ECO:0000256" key="2">
    <source>
        <dbReference type="ARBA" id="ARBA00022490"/>
    </source>
</evidence>